<dbReference type="InterPro" id="IPR046346">
    <property type="entry name" value="Aminoacid_DH-like_N_sf"/>
</dbReference>
<dbReference type="NCBIfam" id="NF010783">
    <property type="entry name" value="PRK14186.1"/>
    <property type="match status" value="1"/>
</dbReference>
<evidence type="ECO:0000256" key="3">
    <source>
        <dbReference type="ARBA" id="ARBA00022605"/>
    </source>
</evidence>
<comment type="caution">
    <text evidence="12">Lacks conserved residue(s) required for the propagation of feature annotation.</text>
</comment>
<evidence type="ECO:0000256" key="7">
    <source>
        <dbReference type="ARBA" id="ARBA00023002"/>
    </source>
</evidence>
<evidence type="ECO:0000256" key="8">
    <source>
        <dbReference type="ARBA" id="ARBA00023102"/>
    </source>
</evidence>
<gene>
    <name evidence="12" type="primary">folD</name>
    <name evidence="15" type="ORF">SAMN03080614_100191</name>
</gene>
<feature type="binding site" evidence="12">
    <location>
        <position position="231"/>
    </location>
    <ligand>
        <name>NADP(+)</name>
        <dbReference type="ChEBI" id="CHEBI:58349"/>
    </ligand>
</feature>
<evidence type="ECO:0000256" key="6">
    <source>
        <dbReference type="ARBA" id="ARBA00022857"/>
    </source>
</evidence>
<dbReference type="OrthoDB" id="9803580at2"/>
<evidence type="ECO:0000256" key="9">
    <source>
        <dbReference type="ARBA" id="ARBA00023167"/>
    </source>
</evidence>
<dbReference type="AlphaFoldDB" id="A0A1H9Y298"/>
<dbReference type="PRINTS" id="PR00085">
    <property type="entry name" value="THFDHDRGNASE"/>
</dbReference>
<keyword evidence="16" id="KW-1185">Reference proteome</keyword>
<dbReference type="HAMAP" id="MF_01576">
    <property type="entry name" value="THF_DHG_CYH"/>
    <property type="match status" value="1"/>
</dbReference>
<dbReference type="GO" id="GO:0005829">
    <property type="term" value="C:cytosol"/>
    <property type="evidence" value="ECO:0007669"/>
    <property type="project" value="TreeGrafter"/>
</dbReference>
<evidence type="ECO:0000313" key="16">
    <source>
        <dbReference type="Proteomes" id="UP000243819"/>
    </source>
</evidence>
<evidence type="ECO:0000256" key="10">
    <source>
        <dbReference type="ARBA" id="ARBA00023268"/>
    </source>
</evidence>
<feature type="domain" description="Tetrahydrofolate dehydrogenase/cyclohydrolase NAD(P)-binding" evidence="14">
    <location>
        <begin position="139"/>
        <end position="279"/>
    </location>
</feature>
<dbReference type="InterPro" id="IPR036291">
    <property type="entry name" value="NAD(P)-bd_dom_sf"/>
</dbReference>
<dbReference type="EMBL" id="FOIF01000001">
    <property type="protein sequence ID" value="SES62832.1"/>
    <property type="molecule type" value="Genomic_DNA"/>
</dbReference>
<evidence type="ECO:0000259" key="14">
    <source>
        <dbReference type="Pfam" id="PF02882"/>
    </source>
</evidence>
<dbReference type="InterPro" id="IPR020630">
    <property type="entry name" value="THF_DH/CycHdrlase_cat_dom"/>
</dbReference>
<comment type="function">
    <text evidence="12">Catalyzes the oxidation of 5,10-methylenetetrahydrofolate to 5,10-methenyltetrahydrofolate and then the hydrolysis of 5,10-methenyltetrahydrofolate to 10-formyltetrahydrofolate.</text>
</comment>
<dbReference type="NCBIfam" id="NF010785">
    <property type="entry name" value="PRK14188.1"/>
    <property type="match status" value="1"/>
</dbReference>
<dbReference type="PROSITE" id="PS00767">
    <property type="entry name" value="THF_DHG_CYH_2"/>
    <property type="match status" value="1"/>
</dbReference>
<dbReference type="NCBIfam" id="NF008058">
    <property type="entry name" value="PRK10792.1"/>
    <property type="match status" value="1"/>
</dbReference>
<keyword evidence="8 12" id="KW-0368">Histidine biosynthesis</keyword>
<evidence type="ECO:0000259" key="13">
    <source>
        <dbReference type="Pfam" id="PF00763"/>
    </source>
</evidence>
<dbReference type="PANTHER" id="PTHR48099">
    <property type="entry name" value="C-1-TETRAHYDROFOLATE SYNTHASE, CYTOPLASMIC-RELATED"/>
    <property type="match status" value="1"/>
</dbReference>
<evidence type="ECO:0000313" key="15">
    <source>
        <dbReference type="EMBL" id="SES62832.1"/>
    </source>
</evidence>
<keyword evidence="7 12" id="KW-0560">Oxidoreductase</keyword>
<comment type="catalytic activity">
    <reaction evidence="12">
        <text>(6R)-5,10-methylene-5,6,7,8-tetrahydrofolate + NADP(+) = (6R)-5,10-methenyltetrahydrofolate + NADPH</text>
        <dbReference type="Rhea" id="RHEA:22812"/>
        <dbReference type="ChEBI" id="CHEBI:15636"/>
        <dbReference type="ChEBI" id="CHEBI:57455"/>
        <dbReference type="ChEBI" id="CHEBI:57783"/>
        <dbReference type="ChEBI" id="CHEBI:58349"/>
        <dbReference type="EC" id="1.5.1.5"/>
    </reaction>
</comment>
<keyword evidence="6 12" id="KW-0521">NADP</keyword>
<dbReference type="Gene3D" id="3.40.50.10860">
    <property type="entry name" value="Leucine Dehydrogenase, chain A, domain 1"/>
    <property type="match status" value="1"/>
</dbReference>
<keyword evidence="3 12" id="KW-0028">Amino-acid biosynthesis</keyword>
<dbReference type="GO" id="GO:0000105">
    <property type="term" value="P:L-histidine biosynthetic process"/>
    <property type="evidence" value="ECO:0007669"/>
    <property type="project" value="UniProtKB-KW"/>
</dbReference>
<dbReference type="FunFam" id="3.40.50.720:FF:000094">
    <property type="entry name" value="Bifunctional protein FolD"/>
    <property type="match status" value="1"/>
</dbReference>
<dbReference type="EC" id="1.5.1.5" evidence="12"/>
<feature type="binding site" evidence="12">
    <location>
        <begin position="165"/>
        <end position="167"/>
    </location>
    <ligand>
        <name>NADP(+)</name>
        <dbReference type="ChEBI" id="CHEBI:58349"/>
    </ligand>
</feature>
<dbReference type="GO" id="GO:0009086">
    <property type="term" value="P:methionine biosynthetic process"/>
    <property type="evidence" value="ECO:0007669"/>
    <property type="project" value="UniProtKB-KW"/>
</dbReference>
<comment type="subunit">
    <text evidence="12">Homodimer.</text>
</comment>
<evidence type="ECO:0000256" key="5">
    <source>
        <dbReference type="ARBA" id="ARBA00022801"/>
    </source>
</evidence>
<dbReference type="InterPro" id="IPR020867">
    <property type="entry name" value="THF_DH/CycHdrlase_CS"/>
</dbReference>
<dbReference type="InterPro" id="IPR020631">
    <property type="entry name" value="THF_DH/CycHdrlase_NAD-bd_dom"/>
</dbReference>
<dbReference type="EC" id="3.5.4.9" evidence="12"/>
<evidence type="ECO:0000256" key="1">
    <source>
        <dbReference type="ARBA" id="ARBA00004777"/>
    </source>
</evidence>
<reference evidence="16" key="1">
    <citation type="submission" date="2016-10" db="EMBL/GenBank/DDBJ databases">
        <authorList>
            <person name="Varghese N."/>
            <person name="Submissions S."/>
        </authorList>
    </citation>
    <scope>NUCLEOTIDE SEQUENCE [LARGE SCALE GENOMIC DNA]</scope>
    <source>
        <strain evidence="16">DSM 13577</strain>
    </source>
</reference>
<keyword evidence="5 12" id="KW-0378">Hydrolase</keyword>
<dbReference type="GO" id="GO:0004477">
    <property type="term" value="F:methenyltetrahydrofolate cyclohydrolase activity"/>
    <property type="evidence" value="ECO:0007669"/>
    <property type="project" value="UniProtKB-UniRule"/>
</dbReference>
<keyword evidence="10 12" id="KW-0511">Multifunctional enzyme</keyword>
<dbReference type="PROSITE" id="PS00766">
    <property type="entry name" value="THF_DHG_CYH_1"/>
    <property type="match status" value="1"/>
</dbReference>
<evidence type="ECO:0000256" key="2">
    <source>
        <dbReference type="ARBA" id="ARBA00022563"/>
    </source>
</evidence>
<dbReference type="FunFam" id="3.40.50.10860:FF:000001">
    <property type="entry name" value="Bifunctional protein FolD"/>
    <property type="match status" value="1"/>
</dbReference>
<dbReference type="SUPFAM" id="SSF51735">
    <property type="entry name" value="NAD(P)-binding Rossmann-fold domains"/>
    <property type="match status" value="1"/>
</dbReference>
<evidence type="ECO:0000256" key="4">
    <source>
        <dbReference type="ARBA" id="ARBA00022755"/>
    </source>
</evidence>
<dbReference type="RefSeq" id="WP_091347779.1">
    <property type="nucleotide sequence ID" value="NZ_FOIF01000001.1"/>
</dbReference>
<comment type="similarity">
    <text evidence="12">Belongs to the tetrahydrofolate dehydrogenase/cyclohydrolase family.</text>
</comment>
<dbReference type="Proteomes" id="UP000243819">
    <property type="component" value="Unassembled WGS sequence"/>
</dbReference>
<evidence type="ECO:0000256" key="11">
    <source>
        <dbReference type="ARBA" id="ARBA00036357"/>
    </source>
</evidence>
<accession>A0A1H9Y298</accession>
<dbReference type="UniPathway" id="UPA00193"/>
<comment type="catalytic activity">
    <reaction evidence="11 12">
        <text>(6R)-5,10-methenyltetrahydrofolate + H2O = (6R)-10-formyltetrahydrofolate + H(+)</text>
        <dbReference type="Rhea" id="RHEA:23700"/>
        <dbReference type="ChEBI" id="CHEBI:15377"/>
        <dbReference type="ChEBI" id="CHEBI:15378"/>
        <dbReference type="ChEBI" id="CHEBI:57455"/>
        <dbReference type="ChEBI" id="CHEBI:195366"/>
        <dbReference type="EC" id="3.5.4.9"/>
    </reaction>
</comment>
<proteinExistence type="inferred from homology"/>
<dbReference type="GO" id="GO:0006164">
    <property type="term" value="P:purine nucleotide biosynthetic process"/>
    <property type="evidence" value="ECO:0007669"/>
    <property type="project" value="UniProtKB-KW"/>
</dbReference>
<dbReference type="Pfam" id="PF00763">
    <property type="entry name" value="THF_DHG_CYH"/>
    <property type="match status" value="1"/>
</dbReference>
<dbReference type="InterPro" id="IPR000672">
    <property type="entry name" value="THF_DH/CycHdrlase"/>
</dbReference>
<dbReference type="GO" id="GO:0035999">
    <property type="term" value="P:tetrahydrofolate interconversion"/>
    <property type="evidence" value="ECO:0007669"/>
    <property type="project" value="UniProtKB-UniRule"/>
</dbReference>
<dbReference type="STRING" id="1120990.SAMN03080614_100191"/>
<keyword evidence="9 12" id="KW-0486">Methionine biosynthesis</keyword>
<comment type="pathway">
    <text evidence="1 12">One-carbon metabolism; tetrahydrofolate interconversion.</text>
</comment>
<feature type="domain" description="Tetrahydrofolate dehydrogenase/cyclohydrolase catalytic" evidence="13">
    <location>
        <begin position="6"/>
        <end position="120"/>
    </location>
</feature>
<organism evidence="15 16">
    <name type="scientific">Anaerobranca gottschalkii DSM 13577</name>
    <dbReference type="NCBI Taxonomy" id="1120990"/>
    <lineage>
        <taxon>Bacteria</taxon>
        <taxon>Bacillati</taxon>
        <taxon>Bacillota</taxon>
        <taxon>Clostridia</taxon>
        <taxon>Eubacteriales</taxon>
        <taxon>Proteinivoracaceae</taxon>
        <taxon>Anaerobranca</taxon>
    </lineage>
</organism>
<dbReference type="CDD" id="cd01080">
    <property type="entry name" value="NAD_bind_m-THF_DH_Cyclohyd"/>
    <property type="match status" value="1"/>
</dbReference>
<dbReference type="Pfam" id="PF02882">
    <property type="entry name" value="THF_DHG_CYH_C"/>
    <property type="match status" value="1"/>
</dbReference>
<evidence type="ECO:0000256" key="12">
    <source>
        <dbReference type="HAMAP-Rule" id="MF_01576"/>
    </source>
</evidence>
<name>A0A1H9Y298_9FIRM</name>
<dbReference type="SUPFAM" id="SSF53223">
    <property type="entry name" value="Aminoacid dehydrogenase-like, N-terminal domain"/>
    <property type="match status" value="1"/>
</dbReference>
<dbReference type="PANTHER" id="PTHR48099:SF5">
    <property type="entry name" value="C-1-TETRAHYDROFOLATE SYNTHASE, CYTOPLASMIC"/>
    <property type="match status" value="1"/>
</dbReference>
<sequence length="280" mass="30303">MAATVIDGKLIAQRVKDEIQKRVDNLKAKGITPGLGVILVGEDPASQAYVGMKEKTCKKLGIHSEVYRLPGNTSEKEVLELIERLNNDDNIHGILVQLPLPKHIDEWKVLDRINPQKDVDGFHSINVGNLSIGRDAFVPCTPLGVIVMLEHCNIDLTGKHVVVVGRSNIVGKPMAQLALQRHATVTIAHSRTKDLGAITRQADVLIVAVGRPKMITKDMVKEGAIVIDVGINRVESGLVGDVDFDSVKEVAAQITPVPGGVGPMTIAMLMHNTVLSAERR</sequence>
<dbReference type="Gene3D" id="3.40.50.720">
    <property type="entry name" value="NAD(P)-binding Rossmann-like Domain"/>
    <property type="match status" value="1"/>
</dbReference>
<protein>
    <recommendedName>
        <fullName evidence="12">Bifunctional protein FolD</fullName>
    </recommendedName>
    <domain>
        <recommendedName>
            <fullName evidence="12">Methylenetetrahydrofolate dehydrogenase</fullName>
            <ecNumber evidence="12">1.5.1.5</ecNumber>
        </recommendedName>
    </domain>
    <domain>
        <recommendedName>
            <fullName evidence="12">Methenyltetrahydrofolate cyclohydrolase</fullName>
            <ecNumber evidence="12">3.5.4.9</ecNumber>
        </recommendedName>
    </domain>
</protein>
<keyword evidence="2 12" id="KW-0554">One-carbon metabolism</keyword>
<keyword evidence="4 12" id="KW-0658">Purine biosynthesis</keyword>
<dbReference type="GO" id="GO:0004488">
    <property type="term" value="F:methylenetetrahydrofolate dehydrogenase (NADP+) activity"/>
    <property type="evidence" value="ECO:0007669"/>
    <property type="project" value="UniProtKB-UniRule"/>
</dbReference>